<dbReference type="AlphaFoldDB" id="A0A2U1T5A9"/>
<accession>A0A2U1T5A9</accession>
<keyword evidence="2" id="KW-1185">Reference proteome</keyword>
<dbReference type="EMBL" id="QEEZ01000017">
    <property type="protein sequence ID" value="PWC01196.1"/>
    <property type="molecule type" value="Genomic_DNA"/>
</dbReference>
<organism evidence="1 2">
    <name type="scientific">Corynebacterium yudongzhengii</name>
    <dbReference type="NCBI Taxonomy" id="2080740"/>
    <lineage>
        <taxon>Bacteria</taxon>
        <taxon>Bacillati</taxon>
        <taxon>Actinomycetota</taxon>
        <taxon>Actinomycetes</taxon>
        <taxon>Mycobacteriales</taxon>
        <taxon>Corynebacteriaceae</taxon>
        <taxon>Corynebacterium</taxon>
    </lineage>
</organism>
<evidence type="ECO:0000313" key="1">
    <source>
        <dbReference type="EMBL" id="PWC01196.1"/>
    </source>
</evidence>
<sequence>MRLTDFHQLMSDVFGPQQGNWIAHTHHLPKLGGTPEELIDGGVNPSRVWDEICEDFDVPDNQRLGIDRPGF</sequence>
<dbReference type="Pfam" id="PF11248">
    <property type="entry name" value="DUF3046"/>
    <property type="match status" value="1"/>
</dbReference>
<dbReference type="RefSeq" id="WP_108432555.1">
    <property type="nucleotide sequence ID" value="NZ_CP026947.1"/>
</dbReference>
<dbReference type="Proteomes" id="UP000244989">
    <property type="component" value="Unassembled WGS sequence"/>
</dbReference>
<gene>
    <name evidence="1" type="ORF">DF222_08900</name>
</gene>
<comment type="caution">
    <text evidence="1">The sequence shown here is derived from an EMBL/GenBank/DDBJ whole genome shotgun (WGS) entry which is preliminary data.</text>
</comment>
<dbReference type="InterPro" id="IPR021408">
    <property type="entry name" value="DUF3046"/>
</dbReference>
<proteinExistence type="predicted"/>
<dbReference type="KEGG" id="cyz:C3B44_04650"/>
<evidence type="ECO:0000313" key="2">
    <source>
        <dbReference type="Proteomes" id="UP000244989"/>
    </source>
</evidence>
<dbReference type="OrthoDB" id="3215033at2"/>
<protein>
    <submittedName>
        <fullName evidence="1">DUF3046 domain-containing protein</fullName>
    </submittedName>
</protein>
<reference evidence="2" key="1">
    <citation type="submission" date="2018-04" db="EMBL/GenBank/DDBJ databases">
        <authorList>
            <person name="Liu S."/>
            <person name="Wang Z."/>
            <person name="Li J."/>
        </authorList>
    </citation>
    <scope>NUCLEOTIDE SEQUENCE [LARGE SCALE GENOMIC DNA]</scope>
    <source>
        <strain evidence="2">2189</strain>
    </source>
</reference>
<name>A0A2U1T5A9_9CORY</name>